<keyword evidence="2" id="KW-1185">Reference proteome</keyword>
<evidence type="ECO:0000313" key="2">
    <source>
        <dbReference type="Proteomes" id="UP000199019"/>
    </source>
</evidence>
<dbReference type="STRING" id="587636.SAMN05216199_0559"/>
<organism evidence="1 2">
    <name type="scientific">Pedococcus cremeus</name>
    <dbReference type="NCBI Taxonomy" id="587636"/>
    <lineage>
        <taxon>Bacteria</taxon>
        <taxon>Bacillati</taxon>
        <taxon>Actinomycetota</taxon>
        <taxon>Actinomycetes</taxon>
        <taxon>Micrococcales</taxon>
        <taxon>Intrasporangiaceae</taxon>
        <taxon>Pedococcus</taxon>
    </lineage>
</organism>
<evidence type="ECO:0000313" key="1">
    <source>
        <dbReference type="EMBL" id="SES49945.1"/>
    </source>
</evidence>
<accession>A0A1H9XUT9</accession>
<protein>
    <submittedName>
        <fullName evidence="1">Uncharacterized protein</fullName>
    </submittedName>
</protein>
<name>A0A1H9XUT9_9MICO</name>
<gene>
    <name evidence="1" type="ORF">SAMN05216199_0559</name>
</gene>
<dbReference type="Proteomes" id="UP000199019">
    <property type="component" value="Unassembled WGS sequence"/>
</dbReference>
<dbReference type="AlphaFoldDB" id="A0A1H9XUT9"/>
<dbReference type="EMBL" id="FOHB01000016">
    <property type="protein sequence ID" value="SES49945.1"/>
    <property type="molecule type" value="Genomic_DNA"/>
</dbReference>
<sequence>MATTTRLQADRVRLLAFRVRAVGAVRWRSPAADLYRAQVEARARRLEGEAEASHCLARCLDDLADAVERQGGRLMRGD</sequence>
<reference evidence="2" key="1">
    <citation type="submission" date="2016-10" db="EMBL/GenBank/DDBJ databases">
        <authorList>
            <person name="Varghese N."/>
            <person name="Submissions S."/>
        </authorList>
    </citation>
    <scope>NUCLEOTIDE SEQUENCE [LARGE SCALE GENOMIC DNA]</scope>
    <source>
        <strain evidence="2">CGMCC 1.6963</strain>
    </source>
</reference>
<proteinExistence type="predicted"/>